<sequence>MTVSTVRMERAASAVRSTRTSRPKIKRQLVIWAMLTPALLGLGVFFGYPLVANIYFSLTRYNLLTPPEWIGFRNYIYLFTQDPAIVTATLNTLWLVVILVPVRVISAMAVAGLLTRVKHGSGFWRTLFYLPALVPPVASTVAFVFLFNPGTGPVNQVLKFFGIQGPLWFSDPAWSKPSLVLLGMWVLGDIMIIFLASFLDVPQEQYEAAALDGANGLQKLRYVTIPTVIPVIVFAVITGVIAALQYFTEAAVASSVASGTAGVNNGIGALLGYPANSLLTYTEWLYVRGFSNFQLGYAAALAVVLFVVASVFVGILLRQFKAFSPEDAS</sequence>
<feature type="transmembrane region" description="Helical" evidence="7">
    <location>
        <begin position="222"/>
        <end position="247"/>
    </location>
</feature>
<keyword evidence="6 7" id="KW-0472">Membrane</keyword>
<keyword evidence="10" id="KW-1185">Reference proteome</keyword>
<dbReference type="CDD" id="cd06261">
    <property type="entry name" value="TM_PBP2"/>
    <property type="match status" value="1"/>
</dbReference>
<gene>
    <name evidence="9" type="ORF">GCM10022240_27060</name>
</gene>
<keyword evidence="4 7" id="KW-0812">Transmembrane</keyword>
<dbReference type="Gene3D" id="1.10.3720.10">
    <property type="entry name" value="MetI-like"/>
    <property type="match status" value="1"/>
</dbReference>
<dbReference type="EMBL" id="BAABAF010000009">
    <property type="protein sequence ID" value="GAA3773779.1"/>
    <property type="molecule type" value="Genomic_DNA"/>
</dbReference>
<organism evidence="9 10">
    <name type="scientific">Microbacterium kribbense</name>
    <dbReference type="NCBI Taxonomy" id="433645"/>
    <lineage>
        <taxon>Bacteria</taxon>
        <taxon>Bacillati</taxon>
        <taxon>Actinomycetota</taxon>
        <taxon>Actinomycetes</taxon>
        <taxon>Micrococcales</taxon>
        <taxon>Microbacteriaceae</taxon>
        <taxon>Microbacterium</taxon>
    </lineage>
</organism>
<evidence type="ECO:0000259" key="8">
    <source>
        <dbReference type="PROSITE" id="PS50928"/>
    </source>
</evidence>
<feature type="domain" description="ABC transmembrane type-1" evidence="8">
    <location>
        <begin position="89"/>
        <end position="316"/>
    </location>
</feature>
<feature type="transmembrane region" description="Helical" evidence="7">
    <location>
        <begin position="29"/>
        <end position="56"/>
    </location>
</feature>
<keyword evidence="3" id="KW-1003">Cell membrane</keyword>
<comment type="similarity">
    <text evidence="7">Belongs to the binding-protein-dependent transport system permease family.</text>
</comment>
<evidence type="ECO:0000256" key="7">
    <source>
        <dbReference type="RuleBase" id="RU363032"/>
    </source>
</evidence>
<feature type="transmembrane region" description="Helical" evidence="7">
    <location>
        <begin position="127"/>
        <end position="147"/>
    </location>
</feature>
<evidence type="ECO:0000256" key="5">
    <source>
        <dbReference type="ARBA" id="ARBA00022989"/>
    </source>
</evidence>
<dbReference type="InterPro" id="IPR051393">
    <property type="entry name" value="ABC_transporter_permease"/>
</dbReference>
<evidence type="ECO:0000256" key="4">
    <source>
        <dbReference type="ARBA" id="ARBA00022692"/>
    </source>
</evidence>
<protein>
    <submittedName>
        <fullName evidence="9">Sugar ABC transporter permease</fullName>
    </submittedName>
</protein>
<dbReference type="InterPro" id="IPR035906">
    <property type="entry name" value="MetI-like_sf"/>
</dbReference>
<evidence type="ECO:0000313" key="9">
    <source>
        <dbReference type="EMBL" id="GAA3773779.1"/>
    </source>
</evidence>
<comment type="caution">
    <text evidence="9">The sequence shown here is derived from an EMBL/GenBank/DDBJ whole genome shotgun (WGS) entry which is preliminary data.</text>
</comment>
<comment type="subcellular location">
    <subcellularLocation>
        <location evidence="1 7">Cell membrane</location>
        <topology evidence="1 7">Multi-pass membrane protein</topology>
    </subcellularLocation>
</comment>
<reference evidence="10" key="1">
    <citation type="journal article" date="2019" name="Int. J. Syst. Evol. Microbiol.">
        <title>The Global Catalogue of Microorganisms (GCM) 10K type strain sequencing project: providing services to taxonomists for standard genome sequencing and annotation.</title>
        <authorList>
            <consortium name="The Broad Institute Genomics Platform"/>
            <consortium name="The Broad Institute Genome Sequencing Center for Infectious Disease"/>
            <person name="Wu L."/>
            <person name="Ma J."/>
        </authorList>
    </citation>
    <scope>NUCLEOTIDE SEQUENCE [LARGE SCALE GENOMIC DNA]</scope>
    <source>
        <strain evidence="10">JCM 16950</strain>
    </source>
</reference>
<keyword evidence="5 7" id="KW-1133">Transmembrane helix</keyword>
<evidence type="ECO:0000256" key="6">
    <source>
        <dbReference type="ARBA" id="ARBA00023136"/>
    </source>
</evidence>
<evidence type="ECO:0000313" key="10">
    <source>
        <dbReference type="Proteomes" id="UP001500540"/>
    </source>
</evidence>
<keyword evidence="2 7" id="KW-0813">Transport</keyword>
<dbReference type="PANTHER" id="PTHR30193">
    <property type="entry name" value="ABC TRANSPORTER PERMEASE PROTEIN"/>
    <property type="match status" value="1"/>
</dbReference>
<feature type="transmembrane region" description="Helical" evidence="7">
    <location>
        <begin position="93"/>
        <end position="115"/>
    </location>
</feature>
<feature type="transmembrane region" description="Helical" evidence="7">
    <location>
        <begin position="179"/>
        <end position="201"/>
    </location>
</feature>
<dbReference type="InterPro" id="IPR000515">
    <property type="entry name" value="MetI-like"/>
</dbReference>
<dbReference type="Proteomes" id="UP001500540">
    <property type="component" value="Unassembled WGS sequence"/>
</dbReference>
<evidence type="ECO:0000256" key="3">
    <source>
        <dbReference type="ARBA" id="ARBA00022475"/>
    </source>
</evidence>
<name>A0ABP7GR93_9MICO</name>
<evidence type="ECO:0000256" key="2">
    <source>
        <dbReference type="ARBA" id="ARBA00022448"/>
    </source>
</evidence>
<dbReference type="Pfam" id="PF00528">
    <property type="entry name" value="BPD_transp_1"/>
    <property type="match status" value="1"/>
</dbReference>
<dbReference type="PANTHER" id="PTHR30193:SF1">
    <property type="entry name" value="ABC TRANSPORTER PERMEASE PROTEIN YESP-RELATED"/>
    <property type="match status" value="1"/>
</dbReference>
<accession>A0ABP7GR93</accession>
<dbReference type="RefSeq" id="WP_344784515.1">
    <property type="nucleotide sequence ID" value="NZ_BAABAF010000009.1"/>
</dbReference>
<dbReference type="SUPFAM" id="SSF161098">
    <property type="entry name" value="MetI-like"/>
    <property type="match status" value="1"/>
</dbReference>
<dbReference type="PROSITE" id="PS50928">
    <property type="entry name" value="ABC_TM1"/>
    <property type="match status" value="1"/>
</dbReference>
<feature type="transmembrane region" description="Helical" evidence="7">
    <location>
        <begin position="295"/>
        <end position="317"/>
    </location>
</feature>
<proteinExistence type="inferred from homology"/>
<evidence type="ECO:0000256" key="1">
    <source>
        <dbReference type="ARBA" id="ARBA00004651"/>
    </source>
</evidence>